<dbReference type="EMBL" id="VFQX01000058">
    <property type="protein sequence ID" value="KAF0973658.1"/>
    <property type="molecule type" value="Genomic_DNA"/>
</dbReference>
<feature type="non-terminal residue" evidence="7">
    <location>
        <position position="95"/>
    </location>
</feature>
<evidence type="ECO:0000256" key="1">
    <source>
        <dbReference type="ARBA" id="ARBA00004123"/>
    </source>
</evidence>
<dbReference type="SUPFAM" id="SSF50916">
    <property type="entry name" value="Rap30/74 interaction domains"/>
    <property type="match status" value="1"/>
</dbReference>
<reference evidence="7 8" key="1">
    <citation type="journal article" date="2019" name="Sci. Rep.">
        <title>Nanopore sequencing improves the draft genome of the human pathogenic amoeba Naegleria fowleri.</title>
        <authorList>
            <person name="Liechti N."/>
            <person name="Schurch N."/>
            <person name="Bruggmann R."/>
            <person name="Wittwer M."/>
        </authorList>
    </citation>
    <scope>NUCLEOTIDE SEQUENCE [LARGE SCALE GENOMIC DNA]</scope>
    <source>
        <strain evidence="7 8">ATCC 30894</strain>
    </source>
</reference>
<keyword evidence="3" id="KW-0238">DNA-binding</keyword>
<evidence type="ECO:0000256" key="5">
    <source>
        <dbReference type="ARBA" id="ARBA00023242"/>
    </source>
</evidence>
<evidence type="ECO:0000313" key="8">
    <source>
        <dbReference type="Proteomes" id="UP000444721"/>
    </source>
</evidence>
<protein>
    <submittedName>
        <fullName evidence="7">Uncharacterized protein</fullName>
    </submittedName>
</protein>
<dbReference type="GO" id="GO:0005634">
    <property type="term" value="C:nucleus"/>
    <property type="evidence" value="ECO:0007669"/>
    <property type="project" value="UniProtKB-SubCell"/>
</dbReference>
<comment type="caution">
    <text evidence="7">The sequence shown here is derived from an EMBL/GenBank/DDBJ whole genome shotgun (WGS) entry which is preliminary data.</text>
</comment>
<dbReference type="GO" id="GO:0003677">
    <property type="term" value="F:DNA binding"/>
    <property type="evidence" value="ECO:0007669"/>
    <property type="project" value="UniProtKB-KW"/>
</dbReference>
<keyword evidence="5" id="KW-0539">Nucleus</keyword>
<evidence type="ECO:0000256" key="3">
    <source>
        <dbReference type="ARBA" id="ARBA00023125"/>
    </source>
</evidence>
<keyword evidence="4" id="KW-0804">Transcription</keyword>
<dbReference type="GeneID" id="68114263"/>
<evidence type="ECO:0000313" key="7">
    <source>
        <dbReference type="EMBL" id="KAF0973658.1"/>
    </source>
</evidence>
<accession>A0A6A5BHY1</accession>
<gene>
    <name evidence="7" type="ORF">FDP41_007045</name>
</gene>
<sequence>MSDLKRKEPSASSSSSSSGSTSNNTSNAPTFKKRKQYIPLEGTLNASGADQKVWLVKIPEFIDLSKYKDEETMGTVLIEENTLTKQTNLSLNINP</sequence>
<dbReference type="AlphaFoldDB" id="A0A6A5BHY1"/>
<feature type="compositionally biased region" description="Low complexity" evidence="6">
    <location>
        <begin position="10"/>
        <end position="28"/>
    </location>
</feature>
<dbReference type="GO" id="GO:0006367">
    <property type="term" value="P:transcription initiation at RNA polymerase II promoter"/>
    <property type="evidence" value="ECO:0007669"/>
    <property type="project" value="InterPro"/>
</dbReference>
<keyword evidence="2" id="KW-0805">Transcription regulation</keyword>
<dbReference type="InterPro" id="IPR011039">
    <property type="entry name" value="TFIIF_interaction"/>
</dbReference>
<keyword evidence="8" id="KW-1185">Reference proteome</keyword>
<feature type="region of interest" description="Disordered" evidence="6">
    <location>
        <begin position="1"/>
        <end position="36"/>
    </location>
</feature>
<dbReference type="VEuPathDB" id="AmoebaDB:NF0085350"/>
<dbReference type="RefSeq" id="XP_044558371.1">
    <property type="nucleotide sequence ID" value="XM_044710747.1"/>
</dbReference>
<dbReference type="VEuPathDB" id="AmoebaDB:FDP41_007045"/>
<name>A0A6A5BHY1_NAEFO</name>
<dbReference type="Proteomes" id="UP000444721">
    <property type="component" value="Unassembled WGS sequence"/>
</dbReference>
<evidence type="ECO:0000256" key="2">
    <source>
        <dbReference type="ARBA" id="ARBA00023015"/>
    </source>
</evidence>
<dbReference type="VEuPathDB" id="AmoebaDB:NfTy_008390"/>
<organism evidence="7 8">
    <name type="scientific">Naegleria fowleri</name>
    <name type="common">Brain eating amoeba</name>
    <dbReference type="NCBI Taxonomy" id="5763"/>
    <lineage>
        <taxon>Eukaryota</taxon>
        <taxon>Discoba</taxon>
        <taxon>Heterolobosea</taxon>
        <taxon>Tetramitia</taxon>
        <taxon>Eutetramitia</taxon>
        <taxon>Vahlkampfiidae</taxon>
        <taxon>Naegleria</taxon>
    </lineage>
</organism>
<proteinExistence type="predicted"/>
<evidence type="ECO:0000256" key="6">
    <source>
        <dbReference type="SAM" id="MobiDB-lite"/>
    </source>
</evidence>
<comment type="subcellular location">
    <subcellularLocation>
        <location evidence="1">Nucleus</location>
    </subcellularLocation>
</comment>
<evidence type="ECO:0000256" key="4">
    <source>
        <dbReference type="ARBA" id="ARBA00023163"/>
    </source>
</evidence>